<dbReference type="PROSITE" id="PS51257">
    <property type="entry name" value="PROKAR_LIPOPROTEIN"/>
    <property type="match status" value="1"/>
</dbReference>
<evidence type="ECO:0008006" key="3">
    <source>
        <dbReference type="Google" id="ProtNLM"/>
    </source>
</evidence>
<dbReference type="AlphaFoldDB" id="A0A0Q3KN92"/>
<sequence length="215" mass="25022">MKNLLLISCLVLFVSCKKEIKQKTHEHFTVTDSLNTEKPSDSLSLRNNLGSVDNIKREYNIVNSQLLAKKLDSVKFDYQCEERTGNVVYYSEKGVLKMIKHFNADSHYSTVENYFVNNGKPYFIFKDETLWSFDGGTPEKSETKDDITEKRFYIVDDRPIQCLEKKYTLKSSIKNNPKSENVLSKEIKNCSIDEVQKTFNLLMKNKDSKRDIKCL</sequence>
<evidence type="ECO:0000313" key="2">
    <source>
        <dbReference type="Proteomes" id="UP000051682"/>
    </source>
</evidence>
<proteinExistence type="predicted"/>
<keyword evidence="2" id="KW-1185">Reference proteome</keyword>
<evidence type="ECO:0000313" key="1">
    <source>
        <dbReference type="EMBL" id="KQK25596.1"/>
    </source>
</evidence>
<reference evidence="1 2" key="1">
    <citation type="submission" date="2015-10" db="EMBL/GenBank/DDBJ databases">
        <title>Chryseobacterium aquaticum genome.</title>
        <authorList>
            <person name="Newman J.D."/>
            <person name="Ferguson M.B."/>
            <person name="Miller J.R."/>
        </authorList>
    </citation>
    <scope>NUCLEOTIDE SEQUENCE [LARGE SCALE GENOMIC DNA]</scope>
    <source>
        <strain evidence="1 2">KCTC 12483</strain>
    </source>
</reference>
<dbReference type="Proteomes" id="UP000051682">
    <property type="component" value="Unassembled WGS sequence"/>
</dbReference>
<dbReference type="EMBL" id="LLYZ01000005">
    <property type="protein sequence ID" value="KQK25596.1"/>
    <property type="molecule type" value="Genomic_DNA"/>
</dbReference>
<dbReference type="OrthoDB" id="853657at2"/>
<gene>
    <name evidence="1" type="ORF">AR438_08305</name>
</gene>
<organism evidence="1 2">
    <name type="scientific">Chryseobacterium aquaticum</name>
    <dbReference type="NCBI Taxonomy" id="452084"/>
    <lineage>
        <taxon>Bacteria</taxon>
        <taxon>Pseudomonadati</taxon>
        <taxon>Bacteroidota</taxon>
        <taxon>Flavobacteriia</taxon>
        <taxon>Flavobacteriales</taxon>
        <taxon>Weeksellaceae</taxon>
        <taxon>Chryseobacterium group</taxon>
        <taxon>Chryseobacterium</taxon>
    </lineage>
</organism>
<protein>
    <recommendedName>
        <fullName evidence="3">Lipoprotein</fullName>
    </recommendedName>
</protein>
<name>A0A0Q3KN92_9FLAO</name>
<accession>A0A0Q3KN92</accession>
<comment type="caution">
    <text evidence="1">The sequence shown here is derived from an EMBL/GenBank/DDBJ whole genome shotgun (WGS) entry which is preliminary data.</text>
</comment>
<dbReference type="RefSeq" id="WP_056014198.1">
    <property type="nucleotide sequence ID" value="NZ_LLYZ01000005.1"/>
</dbReference>